<dbReference type="AlphaFoldDB" id="A0A556U8Y7"/>
<accession>A0A556U8Y7</accession>
<protein>
    <submittedName>
        <fullName evidence="2">Uncharacterized protein</fullName>
    </submittedName>
</protein>
<name>A0A556U8Y7_BAGYA</name>
<gene>
    <name evidence="2" type="ORF">Baya_9901</name>
</gene>
<feature type="compositionally biased region" description="Polar residues" evidence="1">
    <location>
        <begin position="62"/>
        <end position="74"/>
    </location>
</feature>
<dbReference type="EMBL" id="VCAZ01000064">
    <property type="protein sequence ID" value="TSO15255.1"/>
    <property type="molecule type" value="Genomic_DNA"/>
</dbReference>
<comment type="caution">
    <text evidence="2">The sequence shown here is derived from an EMBL/GenBank/DDBJ whole genome shotgun (WGS) entry which is preliminary data.</text>
</comment>
<reference evidence="2 3" key="1">
    <citation type="journal article" date="2019" name="Genome Biol. Evol.">
        <title>Whole-Genome Sequencing of the Giant Devil Catfish, Bagarius yarrelli.</title>
        <authorList>
            <person name="Jiang W."/>
            <person name="Lv Y."/>
            <person name="Cheng L."/>
            <person name="Yang K."/>
            <person name="Chao B."/>
            <person name="Wang X."/>
            <person name="Li Y."/>
            <person name="Pan X."/>
            <person name="You X."/>
            <person name="Zhang Y."/>
            <person name="Yang J."/>
            <person name="Li J."/>
            <person name="Zhang X."/>
            <person name="Liu S."/>
            <person name="Sun C."/>
            <person name="Yang J."/>
            <person name="Shi Q."/>
        </authorList>
    </citation>
    <scope>NUCLEOTIDE SEQUENCE [LARGE SCALE GENOMIC DNA]</scope>
    <source>
        <strain evidence="2">JWS20170419001</strain>
        <tissue evidence="2">Muscle</tissue>
    </source>
</reference>
<dbReference type="Proteomes" id="UP000319801">
    <property type="component" value="Unassembled WGS sequence"/>
</dbReference>
<evidence type="ECO:0000256" key="1">
    <source>
        <dbReference type="SAM" id="MobiDB-lite"/>
    </source>
</evidence>
<evidence type="ECO:0000313" key="3">
    <source>
        <dbReference type="Proteomes" id="UP000319801"/>
    </source>
</evidence>
<proteinExistence type="predicted"/>
<feature type="region of interest" description="Disordered" evidence="1">
    <location>
        <begin position="37"/>
        <end position="74"/>
    </location>
</feature>
<sequence>MAPGNEAAVFDMSSGCWEIKTEEHDLEGVTRLNFSSGSCQGVPPGCDGQGLDSKSHPDHSSHTIPTTSVYRLSD</sequence>
<organism evidence="2 3">
    <name type="scientific">Bagarius yarrelli</name>
    <name type="common">Goonch</name>
    <name type="synonym">Bagrus yarrelli</name>
    <dbReference type="NCBI Taxonomy" id="175774"/>
    <lineage>
        <taxon>Eukaryota</taxon>
        <taxon>Metazoa</taxon>
        <taxon>Chordata</taxon>
        <taxon>Craniata</taxon>
        <taxon>Vertebrata</taxon>
        <taxon>Euteleostomi</taxon>
        <taxon>Actinopterygii</taxon>
        <taxon>Neopterygii</taxon>
        <taxon>Teleostei</taxon>
        <taxon>Ostariophysi</taxon>
        <taxon>Siluriformes</taxon>
        <taxon>Sisoridae</taxon>
        <taxon>Sisorinae</taxon>
        <taxon>Bagarius</taxon>
    </lineage>
</organism>
<evidence type="ECO:0000313" key="2">
    <source>
        <dbReference type="EMBL" id="TSO15255.1"/>
    </source>
</evidence>
<keyword evidence="3" id="KW-1185">Reference proteome</keyword>